<dbReference type="OrthoDB" id="9805706at2"/>
<name>A0A0P1P350_9BACT</name>
<evidence type="ECO:0000256" key="8">
    <source>
        <dbReference type="ARBA" id="ARBA00032524"/>
    </source>
</evidence>
<dbReference type="InterPro" id="IPR036603">
    <property type="entry name" value="RBP11-like"/>
</dbReference>
<dbReference type="SUPFAM" id="SSF47789">
    <property type="entry name" value="C-terminal domain of RNA polymerase alpha subunit"/>
    <property type="match status" value="1"/>
</dbReference>
<evidence type="ECO:0000256" key="5">
    <source>
        <dbReference type="ARBA" id="ARBA00022679"/>
    </source>
</evidence>
<feature type="domain" description="DNA-directed RNA polymerase RpoA/D/Rpb3-type" evidence="12">
    <location>
        <begin position="23"/>
        <end position="237"/>
    </location>
</feature>
<dbReference type="GO" id="GO:0046983">
    <property type="term" value="F:protein dimerization activity"/>
    <property type="evidence" value="ECO:0007669"/>
    <property type="project" value="InterPro"/>
</dbReference>
<reference evidence="13 16" key="2">
    <citation type="submission" date="2015-11" db="EMBL/GenBank/DDBJ databases">
        <authorList>
            <person name="Varghese N."/>
        </authorList>
    </citation>
    <scope>NUCLEOTIDE SEQUENCE [LARGE SCALE GENOMIC DNA]</scope>
    <source>
        <strain evidence="13 16">JGI-8</strain>
    </source>
</reference>
<protein>
    <recommendedName>
        <fullName evidence="3 11">DNA-directed RNA polymerase subunit alpha</fullName>
        <shortName evidence="11">RNAP subunit alpha</shortName>
        <ecNumber evidence="2 11">2.7.7.6</ecNumber>
    </recommendedName>
    <alternativeName>
        <fullName evidence="9 11">RNA polymerase subunit alpha</fullName>
    </alternativeName>
    <alternativeName>
        <fullName evidence="8 11">Transcriptase subunit alpha</fullName>
    </alternativeName>
</protein>
<dbReference type="GO" id="GO:0003677">
    <property type="term" value="F:DNA binding"/>
    <property type="evidence" value="ECO:0007669"/>
    <property type="project" value="UniProtKB-UniRule"/>
</dbReference>
<accession>A0A0N7MR33</accession>
<accession>A0A0P1M7C0</accession>
<evidence type="ECO:0000256" key="1">
    <source>
        <dbReference type="ARBA" id="ARBA00007123"/>
    </source>
</evidence>
<gene>
    <name evidence="11" type="primary">rpoA</name>
    <name evidence="14" type="ORF">JGI4_01976</name>
    <name evidence="13" type="ORF">JGI8_00030</name>
</gene>
<evidence type="ECO:0000313" key="13">
    <source>
        <dbReference type="EMBL" id="CUS76590.1"/>
    </source>
</evidence>
<dbReference type="SUPFAM" id="SSF55257">
    <property type="entry name" value="RBP11-like subunits of RNA polymerase"/>
    <property type="match status" value="1"/>
</dbReference>
<dbReference type="SUPFAM" id="SSF56553">
    <property type="entry name" value="Insert subdomain of RNA polymerase alpha subunit"/>
    <property type="match status" value="1"/>
</dbReference>
<comment type="catalytic activity">
    <reaction evidence="10 11">
        <text>RNA(n) + a ribonucleoside 5'-triphosphate = RNA(n+1) + diphosphate</text>
        <dbReference type="Rhea" id="RHEA:21248"/>
        <dbReference type="Rhea" id="RHEA-COMP:14527"/>
        <dbReference type="Rhea" id="RHEA-COMP:17342"/>
        <dbReference type="ChEBI" id="CHEBI:33019"/>
        <dbReference type="ChEBI" id="CHEBI:61557"/>
        <dbReference type="ChEBI" id="CHEBI:140395"/>
        <dbReference type="EC" id="2.7.7.6"/>
    </reaction>
</comment>
<dbReference type="InterPro" id="IPR036643">
    <property type="entry name" value="RNApol_insert_sf"/>
</dbReference>
<dbReference type="InterPro" id="IPR011263">
    <property type="entry name" value="DNA-dir_RNA_pol_RpoA/D/Rpb3"/>
</dbReference>
<dbReference type="RefSeq" id="WP_075426465.1">
    <property type="nucleotide sequence ID" value="NZ_CZVI01000001.1"/>
</dbReference>
<dbReference type="InterPro" id="IPR011262">
    <property type="entry name" value="DNA-dir_RNA_pol_insert"/>
</dbReference>
<accession>A0A0N7MP72</accession>
<dbReference type="EC" id="2.7.7.6" evidence="2 11"/>
<dbReference type="NCBIfam" id="NF003519">
    <property type="entry name" value="PRK05182.2-5"/>
    <property type="match status" value="1"/>
</dbReference>
<accession>A0A0P1P350</accession>
<dbReference type="GO" id="GO:0003899">
    <property type="term" value="F:DNA-directed RNA polymerase activity"/>
    <property type="evidence" value="ECO:0007669"/>
    <property type="project" value="UniProtKB-UniRule"/>
</dbReference>
<comment type="domain">
    <text evidence="11">The N-terminal domain is essential for RNAP assembly and basal transcription, whereas the C-terminal domain is involved in interaction with transcriptional regulators and with upstream promoter elements.</text>
</comment>
<dbReference type="InterPro" id="IPR011260">
    <property type="entry name" value="RNAP_asu_C"/>
</dbReference>
<sequence length="336" mass="38009">MSNILLTFPENVEIDEATYSNTFGRFIIQPLERGYGVTIGNALRRVLLSSIPGYAFIAVKIEGVLHEFSTIPGVVEDVADIVLNLKGVRFKLIDKSLKKVNVLVKGPGVFKAGDIQKQNSGIEILNPDHHIADVTGDTEFEMNLWIGYGKGYVPSEELEYLYPSPPVTPEAGIIMLDAIFTPIKNVRYFIENIRLKQRGDYEKLIIEVETDGSITPDDALVLAAKILKEHFEIVIEIHPQVEPEVASKVEDKSMNEKDRIRKILKTPIEELFLSMRAFNILKSNGLNTISDIVRYQEHQLLSFKNFGRTSLNEIKRIIEGYGLHFGFDVDKYLKEN</sequence>
<evidence type="ECO:0000313" key="15">
    <source>
        <dbReference type="Proteomes" id="UP000182011"/>
    </source>
</evidence>
<dbReference type="Gene3D" id="3.30.1360.10">
    <property type="entry name" value="RNA polymerase, RBP11-like subunit"/>
    <property type="match status" value="1"/>
</dbReference>
<evidence type="ECO:0000256" key="9">
    <source>
        <dbReference type="ARBA" id="ARBA00033070"/>
    </source>
</evidence>
<dbReference type="GO" id="GO:0005737">
    <property type="term" value="C:cytoplasm"/>
    <property type="evidence" value="ECO:0007669"/>
    <property type="project" value="UniProtKB-ARBA"/>
</dbReference>
<comment type="subunit">
    <text evidence="11">Homodimer. The RNAP catalytic core consists of 2 alpha, 1 beta, 1 beta' and 1 omega subunit. When a sigma factor is associated with the core the holoenzyme is formed, which can initiate transcription.</text>
</comment>
<evidence type="ECO:0000313" key="16">
    <source>
        <dbReference type="Proteomes" id="UP000182200"/>
    </source>
</evidence>
<evidence type="ECO:0000256" key="7">
    <source>
        <dbReference type="ARBA" id="ARBA00023163"/>
    </source>
</evidence>
<comment type="function">
    <text evidence="11">DNA-dependent RNA polymerase catalyzes the transcription of DNA into RNA using the four ribonucleoside triphosphates as substrates.</text>
</comment>
<dbReference type="EMBL" id="FAOP01000008">
    <property type="protein sequence ID" value="CUU08064.1"/>
    <property type="molecule type" value="Genomic_DNA"/>
</dbReference>
<accession>A0A0S4NAJ3</accession>
<organism evidence="14 15">
    <name type="scientific">Candidatus Kryptonium thompsonii</name>
    <dbReference type="NCBI Taxonomy" id="1633631"/>
    <lineage>
        <taxon>Bacteria</taxon>
        <taxon>Pseudomonadati</taxon>
        <taxon>Candidatus Kryptoniota</taxon>
        <taxon>Candidatus Kryptonium</taxon>
    </lineage>
</organism>
<comment type="similarity">
    <text evidence="1 11">Belongs to the RNA polymerase alpha chain family.</text>
</comment>
<evidence type="ECO:0000256" key="10">
    <source>
        <dbReference type="ARBA" id="ARBA00048552"/>
    </source>
</evidence>
<dbReference type="Pfam" id="PF03118">
    <property type="entry name" value="RNA_pol_A_CTD"/>
    <property type="match status" value="1"/>
</dbReference>
<keyword evidence="4 11" id="KW-0240">DNA-directed RNA polymerase</keyword>
<accession>A0A0P1MYG5</accession>
<dbReference type="EMBL" id="CZVI01000001">
    <property type="protein sequence ID" value="CUS76590.1"/>
    <property type="molecule type" value="Genomic_DNA"/>
</dbReference>
<dbReference type="NCBIfam" id="NF003513">
    <property type="entry name" value="PRK05182.1-2"/>
    <property type="match status" value="1"/>
</dbReference>
<dbReference type="NCBIfam" id="TIGR02027">
    <property type="entry name" value="rpoA"/>
    <property type="match status" value="1"/>
</dbReference>
<evidence type="ECO:0000259" key="12">
    <source>
        <dbReference type="SMART" id="SM00662"/>
    </source>
</evidence>
<dbReference type="SMART" id="SM00662">
    <property type="entry name" value="RPOLD"/>
    <property type="match status" value="1"/>
</dbReference>
<keyword evidence="5 11" id="KW-0808">Transferase</keyword>
<dbReference type="GO" id="GO:0000428">
    <property type="term" value="C:DNA-directed RNA polymerase complex"/>
    <property type="evidence" value="ECO:0007669"/>
    <property type="project" value="UniProtKB-KW"/>
</dbReference>
<keyword evidence="16" id="KW-1185">Reference proteome</keyword>
<dbReference type="GO" id="GO:0006351">
    <property type="term" value="P:DNA-templated transcription"/>
    <property type="evidence" value="ECO:0007669"/>
    <property type="project" value="UniProtKB-UniRule"/>
</dbReference>
<proteinExistence type="inferred from homology"/>
<dbReference type="FunFam" id="2.170.120.12:FF:000001">
    <property type="entry name" value="DNA-directed RNA polymerase subunit alpha"/>
    <property type="match status" value="1"/>
</dbReference>
<keyword evidence="7 11" id="KW-0804">Transcription</keyword>
<evidence type="ECO:0000256" key="3">
    <source>
        <dbReference type="ARBA" id="ARBA00015972"/>
    </source>
</evidence>
<evidence type="ECO:0000313" key="14">
    <source>
        <dbReference type="EMBL" id="CUU08064.1"/>
    </source>
</evidence>
<dbReference type="Gene3D" id="2.170.120.12">
    <property type="entry name" value="DNA-directed RNA polymerase, insert domain"/>
    <property type="match status" value="1"/>
</dbReference>
<evidence type="ECO:0000256" key="6">
    <source>
        <dbReference type="ARBA" id="ARBA00022695"/>
    </source>
</evidence>
<accession>A0A0P1M943</accession>
<accession>A0A0P1MFZ2</accession>
<evidence type="ECO:0000256" key="4">
    <source>
        <dbReference type="ARBA" id="ARBA00022478"/>
    </source>
</evidence>
<accession>A0A0P1LID7</accession>
<dbReference type="Proteomes" id="UP000182011">
    <property type="component" value="Unassembled WGS sequence"/>
</dbReference>
<dbReference type="Pfam" id="PF01193">
    <property type="entry name" value="RNA_pol_L"/>
    <property type="match status" value="1"/>
</dbReference>
<keyword evidence="6 11" id="KW-0548">Nucleotidyltransferase</keyword>
<evidence type="ECO:0000256" key="11">
    <source>
        <dbReference type="HAMAP-Rule" id="MF_00059"/>
    </source>
</evidence>
<dbReference type="AlphaFoldDB" id="A0A0P1P350"/>
<dbReference type="Gene3D" id="1.10.150.20">
    <property type="entry name" value="5' to 3' exonuclease, C-terminal subdomain"/>
    <property type="match status" value="1"/>
</dbReference>
<dbReference type="InterPro" id="IPR011773">
    <property type="entry name" value="DNA-dir_RpoA"/>
</dbReference>
<dbReference type="STRING" id="1633631.GCA_001442925_01972"/>
<dbReference type="HAMAP" id="MF_00059">
    <property type="entry name" value="RNApol_bact_RpoA"/>
    <property type="match status" value="1"/>
</dbReference>
<dbReference type="CDD" id="cd06928">
    <property type="entry name" value="RNAP_alpha_NTD"/>
    <property type="match status" value="1"/>
</dbReference>
<reference evidence="14 15" key="1">
    <citation type="submission" date="2015-11" db="EMBL/GenBank/DDBJ databases">
        <authorList>
            <person name="Zhang Y."/>
            <person name="Guo Z."/>
        </authorList>
    </citation>
    <scope>NUCLEOTIDE SEQUENCE [LARGE SCALE GENOMIC DNA]</scope>
    <source>
        <strain evidence="14">JGI-4</strain>
    </source>
</reference>
<dbReference type="Pfam" id="PF01000">
    <property type="entry name" value="RNA_pol_A_bac"/>
    <property type="match status" value="1"/>
</dbReference>
<evidence type="ECO:0000256" key="2">
    <source>
        <dbReference type="ARBA" id="ARBA00012418"/>
    </source>
</evidence>
<dbReference type="Proteomes" id="UP000182200">
    <property type="component" value="Unassembled WGS sequence"/>
</dbReference>
<feature type="region of interest" description="Alpha N-terminal domain (alpha-NTD)" evidence="11">
    <location>
        <begin position="1"/>
        <end position="242"/>
    </location>
</feature>
<accession>A0A0P1L6E2</accession>
<feature type="region of interest" description="Alpha C-terminal domain (alpha-CTD)" evidence="11">
    <location>
        <begin position="260"/>
        <end position="336"/>
    </location>
</feature>